<dbReference type="PANTHER" id="PTHR30349:SF41">
    <property type="entry name" value="INTEGRASE_RECOMBINASE PROTEIN MJ0367-RELATED"/>
    <property type="match status" value="1"/>
</dbReference>
<dbReference type="AlphaFoldDB" id="A0A0R3N8P1"/>
<evidence type="ECO:0000256" key="1">
    <source>
        <dbReference type="ARBA" id="ARBA00008857"/>
    </source>
</evidence>
<accession>A0A0R3N8P1</accession>
<dbReference type="InterPro" id="IPR011010">
    <property type="entry name" value="DNA_brk_join_enz"/>
</dbReference>
<feature type="domain" description="Core-binding (CB)" evidence="7">
    <location>
        <begin position="201"/>
        <end position="281"/>
    </location>
</feature>
<evidence type="ECO:0000313" key="8">
    <source>
        <dbReference type="EMBL" id="KRR26227.1"/>
    </source>
</evidence>
<organism evidence="8 9">
    <name type="scientific">Bradyrhizobium lablabi</name>
    <dbReference type="NCBI Taxonomy" id="722472"/>
    <lineage>
        <taxon>Bacteria</taxon>
        <taxon>Pseudomonadati</taxon>
        <taxon>Pseudomonadota</taxon>
        <taxon>Alphaproteobacteria</taxon>
        <taxon>Hyphomicrobiales</taxon>
        <taxon>Nitrobacteraceae</taxon>
        <taxon>Bradyrhizobium</taxon>
    </lineage>
</organism>
<dbReference type="PROSITE" id="PS51898">
    <property type="entry name" value="TYR_RECOMBINASE"/>
    <property type="match status" value="1"/>
</dbReference>
<dbReference type="InterPro" id="IPR010998">
    <property type="entry name" value="Integrase_recombinase_N"/>
</dbReference>
<dbReference type="SUPFAM" id="SSF56349">
    <property type="entry name" value="DNA breaking-rejoining enzymes"/>
    <property type="match status" value="1"/>
</dbReference>
<evidence type="ECO:0008006" key="10">
    <source>
        <dbReference type="Google" id="ProtNLM"/>
    </source>
</evidence>
<feature type="domain" description="Tyr recombinase" evidence="6">
    <location>
        <begin position="304"/>
        <end position="491"/>
    </location>
</feature>
<keyword evidence="3 5" id="KW-0238">DNA-binding</keyword>
<dbReference type="InterPro" id="IPR002104">
    <property type="entry name" value="Integrase_catalytic"/>
</dbReference>
<dbReference type="GO" id="GO:0015074">
    <property type="term" value="P:DNA integration"/>
    <property type="evidence" value="ECO:0007669"/>
    <property type="project" value="UniProtKB-KW"/>
</dbReference>
<dbReference type="InterPro" id="IPR044068">
    <property type="entry name" value="CB"/>
</dbReference>
<dbReference type="Proteomes" id="UP000051660">
    <property type="component" value="Unassembled WGS sequence"/>
</dbReference>
<dbReference type="Gene3D" id="1.10.150.130">
    <property type="match status" value="1"/>
</dbReference>
<protein>
    <recommendedName>
        <fullName evidence="10">Site-specific recombinase XerD</fullName>
    </recommendedName>
</protein>
<comment type="similarity">
    <text evidence="1">Belongs to the 'phage' integrase family.</text>
</comment>
<evidence type="ECO:0000259" key="7">
    <source>
        <dbReference type="PROSITE" id="PS51900"/>
    </source>
</evidence>
<dbReference type="GO" id="GO:0006310">
    <property type="term" value="P:DNA recombination"/>
    <property type="evidence" value="ECO:0007669"/>
    <property type="project" value="UniProtKB-KW"/>
</dbReference>
<dbReference type="PANTHER" id="PTHR30349">
    <property type="entry name" value="PHAGE INTEGRASE-RELATED"/>
    <property type="match status" value="1"/>
</dbReference>
<proteinExistence type="inferred from homology"/>
<dbReference type="InterPro" id="IPR050090">
    <property type="entry name" value="Tyrosine_recombinase_XerCD"/>
</dbReference>
<dbReference type="Pfam" id="PF02899">
    <property type="entry name" value="Phage_int_SAM_1"/>
    <property type="match status" value="1"/>
</dbReference>
<dbReference type="CDD" id="cd01184">
    <property type="entry name" value="INT_C_like_1"/>
    <property type="match status" value="1"/>
</dbReference>
<keyword evidence="4" id="KW-0233">DNA recombination</keyword>
<dbReference type="PROSITE" id="PS51900">
    <property type="entry name" value="CB"/>
    <property type="match status" value="1"/>
</dbReference>
<dbReference type="Pfam" id="PF20172">
    <property type="entry name" value="DUF6538"/>
    <property type="match status" value="1"/>
</dbReference>
<evidence type="ECO:0000256" key="2">
    <source>
        <dbReference type="ARBA" id="ARBA00022908"/>
    </source>
</evidence>
<sequence length="499" mass="57365">MTRPWKHPDSGYYWFRKRVPDDLRNLIGKREERFSLGTRDPTDAKRLHALKLAEIEERWSNMRSGQRPLSSDDIAQHSAAIGEHLWRQVQADPYAQLQWDIEIGASLWSAHKGELYVDVNQPLPPAVQKRLDQQSVCYWLVDRHFEERGLSPPAQDRERLARAVTFEVQRVVQNHQAFLRGKQEVRGSLGLLQPRAAAEPLTFEKMIEGWLREKQPNEKTTYSWRRVMNELSEFLDHNDARRVTADDLVRWKEELLAKQRAAKTIRDSKLAPVRAIFQWAVDNRKLDINPAARISIDLKNRPSERRRGYTDEEAKVILRAARAETESHKRWVPWVSAYTGARIAEICQLRSEDIKKIDGIWCIAFAAEAGSLKNLNSERVVPVHPALIDEGFLKFAASAGKGPLFPDLSEDRFGRRGGNGTKILGRWIKTLGVVDKRLAPNHSWRHRIKTLGRRNGLAVDILDAMTGHGRKTVADTYGEFPPDAMLRELRKIPHLDVRA</sequence>
<evidence type="ECO:0000256" key="3">
    <source>
        <dbReference type="ARBA" id="ARBA00023125"/>
    </source>
</evidence>
<reference evidence="8 9" key="1">
    <citation type="submission" date="2014-03" db="EMBL/GenBank/DDBJ databases">
        <title>Bradyrhizobium valentinum sp. nov., isolated from effective nodules of Lupinus mariae-josephae, a lupine endemic of basic-lime soils in Eastern Spain.</title>
        <authorList>
            <person name="Duran D."/>
            <person name="Rey L."/>
            <person name="Navarro A."/>
            <person name="Busquets A."/>
            <person name="Imperial J."/>
            <person name="Ruiz-Argueso T."/>
        </authorList>
    </citation>
    <scope>NUCLEOTIDE SEQUENCE [LARGE SCALE GENOMIC DNA]</scope>
    <source>
        <strain evidence="8 9">CCBAU 23086</strain>
    </source>
</reference>
<dbReference type="InterPro" id="IPR013762">
    <property type="entry name" value="Integrase-like_cat_sf"/>
</dbReference>
<evidence type="ECO:0000313" key="9">
    <source>
        <dbReference type="Proteomes" id="UP000051660"/>
    </source>
</evidence>
<keyword evidence="2" id="KW-0229">DNA integration</keyword>
<dbReference type="InterPro" id="IPR046668">
    <property type="entry name" value="DUF6538"/>
</dbReference>
<dbReference type="InterPro" id="IPR004107">
    <property type="entry name" value="Integrase_SAM-like_N"/>
</dbReference>
<evidence type="ECO:0000256" key="5">
    <source>
        <dbReference type="PROSITE-ProRule" id="PRU01248"/>
    </source>
</evidence>
<dbReference type="EMBL" id="LLYB01000047">
    <property type="protein sequence ID" value="KRR26227.1"/>
    <property type="molecule type" value="Genomic_DNA"/>
</dbReference>
<evidence type="ECO:0000259" key="6">
    <source>
        <dbReference type="PROSITE" id="PS51898"/>
    </source>
</evidence>
<dbReference type="Gene3D" id="1.10.443.10">
    <property type="entry name" value="Intergrase catalytic core"/>
    <property type="match status" value="1"/>
</dbReference>
<dbReference type="GO" id="GO:0003677">
    <property type="term" value="F:DNA binding"/>
    <property type="evidence" value="ECO:0007669"/>
    <property type="project" value="UniProtKB-UniRule"/>
</dbReference>
<gene>
    <name evidence="8" type="ORF">CQ14_21385</name>
</gene>
<comment type="caution">
    <text evidence="8">The sequence shown here is derived from an EMBL/GenBank/DDBJ whole genome shotgun (WGS) entry which is preliminary data.</text>
</comment>
<evidence type="ECO:0000256" key="4">
    <source>
        <dbReference type="ARBA" id="ARBA00023172"/>
    </source>
</evidence>
<name>A0A0R3N8P1_9BRAD</name>